<dbReference type="Gene3D" id="3.20.20.60">
    <property type="entry name" value="Phosphoenolpyruvate-binding domains"/>
    <property type="match status" value="1"/>
</dbReference>
<dbReference type="PANTHER" id="PTHR42905:SF16">
    <property type="entry name" value="CARBOXYPHOSPHONOENOLPYRUVATE PHOSPHONOMUTASE-LIKE PROTEIN (AFU_ORTHOLOGUE AFUA_5G07230)"/>
    <property type="match status" value="1"/>
</dbReference>
<name>A0ABT0GG27_9GAMM</name>
<dbReference type="Proteomes" id="UP001431449">
    <property type="component" value="Unassembled WGS sequence"/>
</dbReference>
<evidence type="ECO:0000256" key="1">
    <source>
        <dbReference type="ARBA" id="ARBA00022723"/>
    </source>
</evidence>
<dbReference type="Pfam" id="PF13714">
    <property type="entry name" value="PEP_mutase"/>
    <property type="match status" value="1"/>
</dbReference>
<dbReference type="InterPro" id="IPR039556">
    <property type="entry name" value="ICL/PEPM"/>
</dbReference>
<dbReference type="PANTHER" id="PTHR42905">
    <property type="entry name" value="PHOSPHOENOLPYRUVATE CARBOXYLASE"/>
    <property type="match status" value="1"/>
</dbReference>
<comment type="caution">
    <text evidence="2">The sequence shown here is derived from an EMBL/GenBank/DDBJ whole genome shotgun (WGS) entry which is preliminary data.</text>
</comment>
<dbReference type="EMBL" id="JALNMH010000005">
    <property type="protein sequence ID" value="MCK7593495.1"/>
    <property type="molecule type" value="Genomic_DNA"/>
</dbReference>
<dbReference type="GO" id="GO:0016829">
    <property type="term" value="F:lyase activity"/>
    <property type="evidence" value="ECO:0007669"/>
    <property type="project" value="UniProtKB-KW"/>
</dbReference>
<dbReference type="InterPro" id="IPR015813">
    <property type="entry name" value="Pyrv/PenolPyrv_kinase-like_dom"/>
</dbReference>
<sequence>MSSALIANPFRQLANSAELLVLANIWDAGSARLAESLGTTAVATTSAGLAWANGYADGAFLPVDVHTRALARICRSVNCPVTADIENGYSDSPVHVAEIAMRLVSPGVQGINIEDGDGTSDLLCQKIEAVKNRMASQGLDLFVNARTDVYLRRLSGDPAAETLRRASKYHNAGADGLFVPGLIDASDIKLITDAAKLPLNVMALPGLPSLERLLGLGVRRLTAGPALLQRLWSSMAELIEEFNQQGGTPSLFDHAASYDAVQSHFAE</sequence>
<accession>A0ABT0GG27</accession>
<gene>
    <name evidence="2" type="ORF">M0G41_07420</name>
</gene>
<organism evidence="2 3">
    <name type="scientific">Pseudomarimonas salicorniae</name>
    <dbReference type="NCBI Taxonomy" id="2933270"/>
    <lineage>
        <taxon>Bacteria</taxon>
        <taxon>Pseudomonadati</taxon>
        <taxon>Pseudomonadota</taxon>
        <taxon>Gammaproteobacteria</taxon>
        <taxon>Lysobacterales</taxon>
        <taxon>Lysobacteraceae</taxon>
        <taxon>Pseudomarimonas</taxon>
    </lineage>
</organism>
<proteinExistence type="predicted"/>
<reference evidence="2" key="1">
    <citation type="submission" date="2022-04" db="EMBL/GenBank/DDBJ databases">
        <title>Lysobacter sp. CAU 1642 isolated from sea sand.</title>
        <authorList>
            <person name="Kim W."/>
        </authorList>
    </citation>
    <scope>NUCLEOTIDE SEQUENCE</scope>
    <source>
        <strain evidence="2">CAU 1642</strain>
    </source>
</reference>
<keyword evidence="1" id="KW-0479">Metal-binding</keyword>
<dbReference type="SUPFAM" id="SSF51621">
    <property type="entry name" value="Phosphoenolpyruvate/pyruvate domain"/>
    <property type="match status" value="1"/>
</dbReference>
<evidence type="ECO:0000313" key="2">
    <source>
        <dbReference type="EMBL" id="MCK7593495.1"/>
    </source>
</evidence>
<dbReference type="RefSeq" id="WP_248207128.1">
    <property type="nucleotide sequence ID" value="NZ_JALNMH010000005.1"/>
</dbReference>
<keyword evidence="2" id="KW-0456">Lyase</keyword>
<evidence type="ECO:0000313" key="3">
    <source>
        <dbReference type="Proteomes" id="UP001431449"/>
    </source>
</evidence>
<keyword evidence="3" id="KW-1185">Reference proteome</keyword>
<dbReference type="CDD" id="cd00377">
    <property type="entry name" value="ICL_PEPM"/>
    <property type="match status" value="1"/>
</dbReference>
<protein>
    <submittedName>
        <fullName evidence="2">Isocitrate lyase/phosphoenolpyruvate mutase family protein</fullName>
    </submittedName>
</protein>
<dbReference type="InterPro" id="IPR040442">
    <property type="entry name" value="Pyrv_kinase-like_dom_sf"/>
</dbReference>